<dbReference type="GO" id="GO:0006491">
    <property type="term" value="P:N-glycan processing"/>
    <property type="evidence" value="ECO:0007669"/>
    <property type="project" value="UniProtKB-ARBA"/>
</dbReference>
<dbReference type="RefSeq" id="XP_003748202.3">
    <property type="nucleotide sequence ID" value="XM_003748154.3"/>
</dbReference>
<dbReference type="InterPro" id="IPR012341">
    <property type="entry name" value="6hp_glycosidase-like_sf"/>
</dbReference>
<keyword evidence="12 23" id="KW-0472">Membrane</keyword>
<keyword evidence="9" id="KW-0735">Signal-anchor</keyword>
<evidence type="ECO:0000256" key="14">
    <source>
        <dbReference type="ARBA" id="ARBA00023180"/>
    </source>
</evidence>
<feature type="disulfide bond" evidence="20">
    <location>
        <begin position="447"/>
        <end position="478"/>
    </location>
</feature>
<comment type="catalytic activity">
    <reaction evidence="16">
        <text>N(4)-(alpha-D-Man-(1-&gt;2)-alpha-D-Man-(1-&gt;2)-alpha-D-Man-(1-&gt;3)-[alpha-D-Man-(1-&gt;3)-[alpha-D-Man-(1-&gt;2)-alpha-D-Man-(1-&gt;6)]-alpha-D-Man-(1-&gt;6)]-beta-D-Man-(1-&gt;4)-beta-D-GlcNAc-(1-&gt;4)-beta-D-GlcNAc)-L-asparaginyl-[protein] (N-glucan mannose isomer 8A1,2,3B1,3) + 3 H2O = N(4)-(alpha-D-Man-(1-&gt;3)-[alpha-D-Man-(1-&gt;3)-[alpha-D-Man-(1-&gt;6)]-alpha-D-Man-(1-&gt;6)]-beta-D-Man-(1-&gt;4)-beta-D-GlcNAc-(1-&gt;4)-beta-D-GlcNAc)-L-asparaginyl-[protein] (N-glucan mannose isomer 5A1,2) + 3 beta-D-mannose</text>
        <dbReference type="Rhea" id="RHEA:56028"/>
        <dbReference type="Rhea" id="RHEA-COMP:14358"/>
        <dbReference type="Rhea" id="RHEA-COMP:14367"/>
        <dbReference type="ChEBI" id="CHEBI:15377"/>
        <dbReference type="ChEBI" id="CHEBI:28563"/>
        <dbReference type="ChEBI" id="CHEBI:59087"/>
        <dbReference type="ChEBI" id="CHEBI:60628"/>
        <dbReference type="EC" id="3.2.1.113"/>
    </reaction>
</comment>
<dbReference type="InterPro" id="IPR001382">
    <property type="entry name" value="Glyco_hydro_47"/>
</dbReference>
<feature type="binding site" evidence="19">
    <location>
        <position position="604"/>
    </location>
    <ligand>
        <name>Ca(2+)</name>
        <dbReference type="ChEBI" id="CHEBI:29108"/>
    </ligand>
</feature>
<keyword evidence="13 20" id="KW-1015">Disulfide bond</keyword>
<proteinExistence type="inferred from homology"/>
<feature type="transmembrane region" description="Helical" evidence="23">
    <location>
        <begin position="24"/>
        <end position="45"/>
    </location>
</feature>
<dbReference type="GeneID" id="100906901"/>
<dbReference type="Gene3D" id="1.50.10.10">
    <property type="match status" value="1"/>
</dbReference>
<feature type="active site" description="Proton donor" evidence="18">
    <location>
        <position position="250"/>
    </location>
</feature>
<evidence type="ECO:0000313" key="24">
    <source>
        <dbReference type="Proteomes" id="UP000694867"/>
    </source>
</evidence>
<feature type="region of interest" description="Disordered" evidence="22">
    <location>
        <begin position="132"/>
        <end position="164"/>
    </location>
</feature>
<evidence type="ECO:0000256" key="10">
    <source>
        <dbReference type="ARBA" id="ARBA00022989"/>
    </source>
</evidence>
<evidence type="ECO:0000256" key="4">
    <source>
        <dbReference type="ARBA" id="ARBA00007658"/>
    </source>
</evidence>
<comment type="pathway">
    <text evidence="3">Protein modification; protein glycosylation.</text>
</comment>
<keyword evidence="24" id="KW-1185">Reference proteome</keyword>
<evidence type="ECO:0000256" key="22">
    <source>
        <dbReference type="SAM" id="MobiDB-lite"/>
    </source>
</evidence>
<protein>
    <recommendedName>
        <fullName evidence="21">alpha-1,2-Mannosidase</fullName>
        <ecNumber evidence="21">3.2.1.-</ecNumber>
    </recommendedName>
</protein>
<dbReference type="GO" id="GO:0005975">
    <property type="term" value="P:carbohydrate metabolic process"/>
    <property type="evidence" value="ECO:0007669"/>
    <property type="project" value="InterPro"/>
</dbReference>
<evidence type="ECO:0000313" key="25">
    <source>
        <dbReference type="RefSeq" id="XP_003748202.3"/>
    </source>
</evidence>
<accession>A0AAJ6W0R6</accession>
<keyword evidence="5 23" id="KW-0812">Transmembrane</keyword>
<evidence type="ECO:0000256" key="16">
    <source>
        <dbReference type="ARBA" id="ARBA00047669"/>
    </source>
</evidence>
<evidence type="ECO:0000256" key="18">
    <source>
        <dbReference type="PIRSR" id="PIRSR601382-1"/>
    </source>
</evidence>
<feature type="compositionally biased region" description="Basic and acidic residues" evidence="22">
    <location>
        <begin position="155"/>
        <end position="164"/>
    </location>
</feature>
<dbReference type="FunFam" id="1.50.10.10:FF:000017">
    <property type="entry name" value="alpha-1,2-Mannosidase"/>
    <property type="match status" value="1"/>
</dbReference>
<comment type="similarity">
    <text evidence="4 21">Belongs to the glycosyl hydrolase 47 family.</text>
</comment>
<evidence type="ECO:0000256" key="3">
    <source>
        <dbReference type="ARBA" id="ARBA00004922"/>
    </source>
</evidence>
<evidence type="ECO:0000256" key="13">
    <source>
        <dbReference type="ARBA" id="ARBA00023157"/>
    </source>
</evidence>
<sequence>MLPSYRNVRYAAVGMGPSLGLGRWRVVLALMAITMFVCFIMFFFLPENSLRQPIKNLPVGDFLIPNVPQHHRLVMNEDVHVQQDRERLVDKMQELQLDVPEEKAQEPPRENLHEIVNQQQVENMIQRVENLESQDQDLGSPKDYKIVDPENQGRPADEETRKRREKVKEMMQHAWNNYVKYAWGQNELKPISKQGHSAGIFGDSKQGATIVDGMDTLYIMGLHDEFARGREWIANNLEIKDLDSEISVFETNIRFVGGLLTLYAFTADPMFKKKADEIATALLPAFDTPTGIPYALIVPKTQKVKNYAWSSAGCSILAEFGTMHLEFDYLSEITKKPIYHEKVMKIRRKLAEVKRPSGLYPNYLHPKTGSWGQEFISMGALGDSFYEYLLKAYVQSDGEDVQAKELFANAMDAAEEHLLKRSEREGMLFLSEMRYGKNEMKMDHLTCFAGGLFGLASTYYQDRAEKYLRIGAELTSTCHQSYNRSDTGLGPEAFRFSPKTGDAKAIRQTEKYYILRPEVIESYFYLWRITKDPKYRDWGWEAVIALEKYCRTPGGFSGIRNVYQKDSIKDDVQQSFFLAETLKYLYLLFSEDDLLPLDQWVFNTEAHPFPIRNKNPIYSKNKL</sequence>
<dbReference type="PANTHER" id="PTHR11742">
    <property type="entry name" value="MANNOSYL-OLIGOSACCHARIDE ALPHA-1,2-MANNOSIDASE-RELATED"/>
    <property type="match status" value="1"/>
</dbReference>
<evidence type="ECO:0000256" key="2">
    <source>
        <dbReference type="ARBA" id="ARBA00004323"/>
    </source>
</evidence>
<keyword evidence="10 23" id="KW-1133">Transmembrane helix</keyword>
<dbReference type="AlphaFoldDB" id="A0AAJ6W0R6"/>
<dbReference type="PRINTS" id="PR00747">
    <property type="entry name" value="GLYHDRLASE47"/>
</dbReference>
<keyword evidence="6 19" id="KW-0479">Metal-binding</keyword>
<gene>
    <name evidence="25" type="primary">LOC100906901</name>
</gene>
<dbReference type="Proteomes" id="UP000694867">
    <property type="component" value="Unplaced"/>
</dbReference>
<organism evidence="24 25">
    <name type="scientific">Galendromus occidentalis</name>
    <name type="common">western predatory mite</name>
    <dbReference type="NCBI Taxonomy" id="34638"/>
    <lineage>
        <taxon>Eukaryota</taxon>
        <taxon>Metazoa</taxon>
        <taxon>Ecdysozoa</taxon>
        <taxon>Arthropoda</taxon>
        <taxon>Chelicerata</taxon>
        <taxon>Arachnida</taxon>
        <taxon>Acari</taxon>
        <taxon>Parasitiformes</taxon>
        <taxon>Mesostigmata</taxon>
        <taxon>Gamasina</taxon>
        <taxon>Phytoseioidea</taxon>
        <taxon>Phytoseiidae</taxon>
        <taxon>Typhlodrominae</taxon>
        <taxon>Galendromus</taxon>
    </lineage>
</organism>
<keyword evidence="15 21" id="KW-0326">Glycosidase</keyword>
<reference evidence="25" key="1">
    <citation type="submission" date="2025-08" db="UniProtKB">
        <authorList>
            <consortium name="RefSeq"/>
        </authorList>
    </citation>
    <scope>IDENTIFICATION</scope>
</reference>
<comment type="catalytic activity">
    <reaction evidence="17">
        <text>N(4)-(alpha-D-Man-(1-&gt;2)-alpha-D-Man-(1-&gt;2)-alpha-D-Man-(1-&gt;3)-[alpha-D-Man-(1-&gt;2)-alpha-D-Man-(1-&gt;3)-[alpha-D-Man-(1-&gt;2)-alpha-D-Man-(1-&gt;6)]-alpha-D-Man-(1-&gt;6)]-beta-D-Man-(1-&gt;4)-beta-D-GlcNAc-(1-&gt;4)-beta-D-GlcNAc)-L-asparaginyl-[protein] (N-glucan mannose isomer 9A1,2,3B1,2,3) + 4 H2O = N(4)-(alpha-D-Man-(1-&gt;3)-[alpha-D-Man-(1-&gt;3)-[alpha-D-Man-(1-&gt;6)]-alpha-D-Man-(1-&gt;6)]-beta-D-Man-(1-&gt;4)-beta-D-GlcNAc-(1-&gt;4)-beta-D-GlcNAc)-L-asparaginyl-[protein] (N-glucan mannose isomer 5A1,2) + 4 beta-D-mannose</text>
        <dbReference type="Rhea" id="RHEA:56008"/>
        <dbReference type="Rhea" id="RHEA-COMP:14356"/>
        <dbReference type="Rhea" id="RHEA-COMP:14367"/>
        <dbReference type="ChEBI" id="CHEBI:15377"/>
        <dbReference type="ChEBI" id="CHEBI:28563"/>
        <dbReference type="ChEBI" id="CHEBI:59087"/>
        <dbReference type="ChEBI" id="CHEBI:139493"/>
        <dbReference type="EC" id="3.2.1.113"/>
    </reaction>
</comment>
<feature type="active site" evidence="18">
    <location>
        <position position="518"/>
    </location>
</feature>
<dbReference type="Pfam" id="PF01532">
    <property type="entry name" value="Glyco_hydro_47"/>
    <property type="match status" value="1"/>
</dbReference>
<dbReference type="SUPFAM" id="SSF48225">
    <property type="entry name" value="Seven-hairpin glycosidases"/>
    <property type="match status" value="1"/>
</dbReference>
<evidence type="ECO:0000256" key="7">
    <source>
        <dbReference type="ARBA" id="ARBA00022801"/>
    </source>
</evidence>
<dbReference type="GO" id="GO:0004571">
    <property type="term" value="F:mannosyl-oligosaccharide 1,2-alpha-mannosidase activity"/>
    <property type="evidence" value="ECO:0007669"/>
    <property type="project" value="UniProtKB-EC"/>
</dbReference>
<evidence type="ECO:0000256" key="9">
    <source>
        <dbReference type="ARBA" id="ARBA00022968"/>
    </source>
</evidence>
<dbReference type="GO" id="GO:0005783">
    <property type="term" value="C:endoplasmic reticulum"/>
    <property type="evidence" value="ECO:0007669"/>
    <property type="project" value="TreeGrafter"/>
</dbReference>
<name>A0AAJ6W0R6_9ACAR</name>
<keyword evidence="14" id="KW-0325">Glycoprotein</keyword>
<evidence type="ECO:0000256" key="6">
    <source>
        <dbReference type="ARBA" id="ARBA00022723"/>
    </source>
</evidence>
<evidence type="ECO:0000256" key="15">
    <source>
        <dbReference type="ARBA" id="ARBA00023295"/>
    </source>
</evidence>
<evidence type="ECO:0000256" key="11">
    <source>
        <dbReference type="ARBA" id="ARBA00023034"/>
    </source>
</evidence>
<evidence type="ECO:0000256" key="17">
    <source>
        <dbReference type="ARBA" id="ARBA00048605"/>
    </source>
</evidence>
<dbReference type="EC" id="3.2.1.-" evidence="21"/>
<keyword evidence="8 19" id="KW-0106">Calcium</keyword>
<feature type="active site" evidence="18">
    <location>
        <position position="383"/>
    </location>
</feature>
<dbReference type="GO" id="GO:0005509">
    <property type="term" value="F:calcium ion binding"/>
    <property type="evidence" value="ECO:0007669"/>
    <property type="project" value="InterPro"/>
</dbReference>
<evidence type="ECO:0000256" key="21">
    <source>
        <dbReference type="RuleBase" id="RU361193"/>
    </source>
</evidence>
<keyword evidence="7 21" id="KW-0378">Hydrolase</keyword>
<dbReference type="KEGG" id="goe:100906901"/>
<evidence type="ECO:0000256" key="1">
    <source>
        <dbReference type="ARBA" id="ARBA00001913"/>
    </source>
</evidence>
<evidence type="ECO:0000256" key="23">
    <source>
        <dbReference type="SAM" id="Phobius"/>
    </source>
</evidence>
<comment type="subcellular location">
    <subcellularLocation>
        <location evidence="2">Golgi apparatus membrane</location>
        <topology evidence="2">Single-pass type II membrane protein</topology>
    </subcellularLocation>
</comment>
<dbReference type="GO" id="GO:0000139">
    <property type="term" value="C:Golgi membrane"/>
    <property type="evidence" value="ECO:0007669"/>
    <property type="project" value="UniProtKB-SubCell"/>
</dbReference>
<dbReference type="InterPro" id="IPR050749">
    <property type="entry name" value="Glycosyl_Hydrolase_47"/>
</dbReference>
<feature type="active site" description="Proton donor" evidence="18">
    <location>
        <position position="492"/>
    </location>
</feature>
<dbReference type="CTD" id="31957"/>
<keyword evidence="11" id="KW-0333">Golgi apparatus</keyword>
<dbReference type="InterPro" id="IPR036026">
    <property type="entry name" value="Seven-hairpin_glycosidases"/>
</dbReference>
<dbReference type="PANTHER" id="PTHR11742:SF6">
    <property type="entry name" value="MANNOSYL-OLIGOSACCHARIDE ALPHA-1,2-MANNOSIDASE IA-RELATED"/>
    <property type="match status" value="1"/>
</dbReference>
<comment type="cofactor">
    <cofactor evidence="1 19">
        <name>Ca(2+)</name>
        <dbReference type="ChEBI" id="CHEBI:29108"/>
    </cofactor>
</comment>
<evidence type="ECO:0000256" key="12">
    <source>
        <dbReference type="ARBA" id="ARBA00023136"/>
    </source>
</evidence>
<evidence type="ECO:0000256" key="5">
    <source>
        <dbReference type="ARBA" id="ARBA00022692"/>
    </source>
</evidence>
<evidence type="ECO:0000256" key="8">
    <source>
        <dbReference type="ARBA" id="ARBA00022837"/>
    </source>
</evidence>
<evidence type="ECO:0000256" key="20">
    <source>
        <dbReference type="PIRSR" id="PIRSR601382-3"/>
    </source>
</evidence>
<evidence type="ECO:0000256" key="19">
    <source>
        <dbReference type="PIRSR" id="PIRSR601382-2"/>
    </source>
</evidence>